<dbReference type="OrthoDB" id="10628840at2759"/>
<comment type="caution">
    <text evidence="2">The sequence shown here is derived from an EMBL/GenBank/DDBJ whole genome shotgun (WGS) entry which is preliminary data.</text>
</comment>
<dbReference type="AlphaFoldDB" id="A0A9D5CQP5"/>
<feature type="compositionally biased region" description="Low complexity" evidence="1">
    <location>
        <begin position="107"/>
        <end position="121"/>
    </location>
</feature>
<proteinExistence type="predicted"/>
<evidence type="ECO:0000313" key="3">
    <source>
        <dbReference type="Proteomes" id="UP001085076"/>
    </source>
</evidence>
<protein>
    <submittedName>
        <fullName evidence="2">Uncharacterized protein</fullName>
    </submittedName>
</protein>
<keyword evidence="3" id="KW-1185">Reference proteome</keyword>
<accession>A0A9D5CQP5</accession>
<organism evidence="2 3">
    <name type="scientific">Dioscorea zingiberensis</name>
    <dbReference type="NCBI Taxonomy" id="325984"/>
    <lineage>
        <taxon>Eukaryota</taxon>
        <taxon>Viridiplantae</taxon>
        <taxon>Streptophyta</taxon>
        <taxon>Embryophyta</taxon>
        <taxon>Tracheophyta</taxon>
        <taxon>Spermatophyta</taxon>
        <taxon>Magnoliopsida</taxon>
        <taxon>Liliopsida</taxon>
        <taxon>Dioscoreales</taxon>
        <taxon>Dioscoreaceae</taxon>
        <taxon>Dioscorea</taxon>
    </lineage>
</organism>
<evidence type="ECO:0000256" key="1">
    <source>
        <dbReference type="SAM" id="MobiDB-lite"/>
    </source>
</evidence>
<evidence type="ECO:0000313" key="2">
    <source>
        <dbReference type="EMBL" id="KAJ0976767.1"/>
    </source>
</evidence>
<feature type="compositionally biased region" description="Gly residues" evidence="1">
    <location>
        <begin position="122"/>
        <end position="132"/>
    </location>
</feature>
<reference evidence="2" key="1">
    <citation type="submission" date="2021-03" db="EMBL/GenBank/DDBJ databases">
        <authorList>
            <person name="Li Z."/>
            <person name="Yang C."/>
        </authorList>
    </citation>
    <scope>NUCLEOTIDE SEQUENCE</scope>
    <source>
        <strain evidence="2">Dzin_1.0</strain>
        <tissue evidence="2">Leaf</tissue>
    </source>
</reference>
<dbReference type="EMBL" id="JAGGNH010000003">
    <property type="protein sequence ID" value="KAJ0976767.1"/>
    <property type="molecule type" value="Genomic_DNA"/>
</dbReference>
<sequence>MHEGDCSNVQLHYFSSILFLLLLKEGRESMAWRAGRSHQQPPDQWDSGYDDYDGRPPPRPFERPGGRGAAGARHPPGVPPPRGHAPESHDEQLPPGGGGGRRDRNNRNNINDYVPAAAGEPSSGGQGRGGRAGSTARGARWTPPSRVISTDNGDSSSSSSSSDDDEPEFRDMDITIDNNRIMNANGAKIVTGLRVKRDLRVRIRNNQIGS</sequence>
<feature type="compositionally biased region" description="Basic and acidic residues" evidence="1">
    <location>
        <begin position="52"/>
        <end position="65"/>
    </location>
</feature>
<name>A0A9D5CQP5_9LILI</name>
<feature type="region of interest" description="Disordered" evidence="1">
    <location>
        <begin position="33"/>
        <end position="173"/>
    </location>
</feature>
<dbReference type="Proteomes" id="UP001085076">
    <property type="component" value="Miscellaneous, Linkage group lg03"/>
</dbReference>
<reference evidence="2" key="2">
    <citation type="journal article" date="2022" name="Hortic Res">
        <title>The genome of Dioscorea zingiberensis sheds light on the biosynthesis, origin and evolution of the medicinally important diosgenin saponins.</title>
        <authorList>
            <person name="Li Y."/>
            <person name="Tan C."/>
            <person name="Li Z."/>
            <person name="Guo J."/>
            <person name="Li S."/>
            <person name="Chen X."/>
            <person name="Wang C."/>
            <person name="Dai X."/>
            <person name="Yang H."/>
            <person name="Song W."/>
            <person name="Hou L."/>
            <person name="Xu J."/>
            <person name="Tong Z."/>
            <person name="Xu A."/>
            <person name="Yuan X."/>
            <person name="Wang W."/>
            <person name="Yang Q."/>
            <person name="Chen L."/>
            <person name="Sun Z."/>
            <person name="Wang K."/>
            <person name="Pan B."/>
            <person name="Chen J."/>
            <person name="Bao Y."/>
            <person name="Liu F."/>
            <person name="Qi X."/>
            <person name="Gang D.R."/>
            <person name="Wen J."/>
            <person name="Li J."/>
        </authorList>
    </citation>
    <scope>NUCLEOTIDE SEQUENCE</scope>
    <source>
        <strain evidence="2">Dzin_1.0</strain>
    </source>
</reference>
<gene>
    <name evidence="2" type="ORF">J5N97_012241</name>
</gene>